<evidence type="ECO:0008006" key="3">
    <source>
        <dbReference type="Google" id="ProtNLM"/>
    </source>
</evidence>
<organism evidence="1 2">
    <name type="scientific">Streptomyces violaceusniger (strain Tu 4113)</name>
    <dbReference type="NCBI Taxonomy" id="653045"/>
    <lineage>
        <taxon>Bacteria</taxon>
        <taxon>Bacillati</taxon>
        <taxon>Actinomycetota</taxon>
        <taxon>Actinomycetes</taxon>
        <taxon>Kitasatosporales</taxon>
        <taxon>Streptomycetaceae</taxon>
        <taxon>Streptomyces</taxon>
        <taxon>Streptomyces violaceusniger group</taxon>
    </lineage>
</organism>
<geneLocation type="plasmid" evidence="1 2">
    <name>pSTRVI01</name>
</geneLocation>
<dbReference type="Proteomes" id="UP000008703">
    <property type="component" value="Plasmid pSTRVI01"/>
</dbReference>
<dbReference type="EMBL" id="CP002995">
    <property type="protein sequence ID" value="AEM88588.1"/>
    <property type="molecule type" value="Genomic_DNA"/>
</dbReference>
<accession>G2PH14</accession>
<proteinExistence type="predicted"/>
<dbReference type="KEGG" id="svl:Strvi_9315"/>
<protein>
    <recommendedName>
        <fullName evidence="3">Toxin-antitoxin system, toxin component</fullName>
    </recommendedName>
</protein>
<keyword evidence="1" id="KW-0614">Plasmid</keyword>
<keyword evidence="2" id="KW-1185">Reference proteome</keyword>
<gene>
    <name evidence="1" type="ORF">Strvi_9315</name>
</gene>
<dbReference type="HOGENOM" id="CLU_104213_0_0_11"/>
<evidence type="ECO:0000313" key="1">
    <source>
        <dbReference type="EMBL" id="AEM88588.1"/>
    </source>
</evidence>
<dbReference type="AlphaFoldDB" id="G2PH14"/>
<sequence>MRRVCAELFRGLNLRVPTEPDILFSALCKEMTKRHDRPVEHRLVPFPAGTVSGLWVATTDRHLMLIEANTAPDHQLVILGHEFWHLEADAGRVQPVDSTEASALLAPSVDADTVQKIATRVAARTNCGQDDETASELFGSMLGSKGLHWLEDRGRSLPASSTALVHRLHASLGLPEGPGAPQ</sequence>
<evidence type="ECO:0000313" key="2">
    <source>
        <dbReference type="Proteomes" id="UP000008703"/>
    </source>
</evidence>
<name>G2PH14_STRV4</name>
<reference evidence="1" key="1">
    <citation type="submission" date="2011-08" db="EMBL/GenBank/DDBJ databases">
        <title>Complete sequence of plasmid 1 of Streptomyces violaceusniger Tu 4113.</title>
        <authorList>
            <consortium name="US DOE Joint Genome Institute"/>
            <person name="Lucas S."/>
            <person name="Han J."/>
            <person name="Lapidus A."/>
            <person name="Cheng J.-F."/>
            <person name="Goodwin L."/>
            <person name="Pitluck S."/>
            <person name="Peters L."/>
            <person name="Ivanova N."/>
            <person name="Daligault H."/>
            <person name="Detter J.C."/>
            <person name="Han C."/>
            <person name="Tapia R."/>
            <person name="Land M."/>
            <person name="Hauser L."/>
            <person name="Kyrpides N."/>
            <person name="Ivanova N."/>
            <person name="Pagani I."/>
            <person name="Hagen A."/>
            <person name="Katz L."/>
            <person name="Fiedler H.-P."/>
            <person name="Keasling J."/>
            <person name="Fortman J."/>
            <person name="Woyke T."/>
        </authorList>
    </citation>
    <scope>NUCLEOTIDE SEQUENCE [LARGE SCALE GENOMIC DNA]</scope>
    <source>
        <strain evidence="1">Tu 4113</strain>
        <plasmid evidence="1">pSTRVI01</plasmid>
    </source>
</reference>